<dbReference type="AlphaFoldDB" id="A0A9W9MVR0"/>
<keyword evidence="2" id="KW-1185">Reference proteome</keyword>
<dbReference type="Proteomes" id="UP001150942">
    <property type="component" value="Unassembled WGS sequence"/>
</dbReference>
<dbReference type="EMBL" id="JAPQKQ010000002">
    <property type="protein sequence ID" value="KAJ5208239.1"/>
    <property type="molecule type" value="Genomic_DNA"/>
</dbReference>
<name>A0A9W9MVR0_9EURO</name>
<protein>
    <submittedName>
        <fullName evidence="1">Uncharacterized protein</fullName>
    </submittedName>
</protein>
<reference evidence="1" key="2">
    <citation type="journal article" date="2023" name="IMA Fungus">
        <title>Comparative genomic study of the Penicillium genus elucidates a diverse pangenome and 15 lateral gene transfer events.</title>
        <authorList>
            <person name="Petersen C."/>
            <person name="Sorensen T."/>
            <person name="Nielsen M.R."/>
            <person name="Sondergaard T.E."/>
            <person name="Sorensen J.L."/>
            <person name="Fitzpatrick D.A."/>
            <person name="Frisvad J.C."/>
            <person name="Nielsen K.L."/>
        </authorList>
    </citation>
    <scope>NUCLEOTIDE SEQUENCE</scope>
    <source>
        <strain evidence="1">IBT 20477</strain>
    </source>
</reference>
<evidence type="ECO:0000313" key="2">
    <source>
        <dbReference type="Proteomes" id="UP001150942"/>
    </source>
</evidence>
<comment type="caution">
    <text evidence="1">The sequence shown here is derived from an EMBL/GenBank/DDBJ whole genome shotgun (WGS) entry which is preliminary data.</text>
</comment>
<sequence>MYVQAELQVKQAFKLSELFPRGVPYAGLSDIQFSVPHFGFSRAPRYLLIDGDVLQLTVTTLYSCREANLLLV</sequence>
<reference evidence="1" key="1">
    <citation type="submission" date="2022-11" db="EMBL/GenBank/DDBJ databases">
        <authorList>
            <person name="Petersen C."/>
        </authorList>
    </citation>
    <scope>NUCLEOTIDE SEQUENCE</scope>
    <source>
        <strain evidence="1">IBT 20477</strain>
    </source>
</reference>
<accession>A0A9W9MVR0</accession>
<evidence type="ECO:0000313" key="1">
    <source>
        <dbReference type="EMBL" id="KAJ5208239.1"/>
    </source>
</evidence>
<proteinExistence type="predicted"/>
<organism evidence="1 2">
    <name type="scientific">Penicillium cf. viridicatum</name>
    <dbReference type="NCBI Taxonomy" id="2972119"/>
    <lineage>
        <taxon>Eukaryota</taxon>
        <taxon>Fungi</taxon>
        <taxon>Dikarya</taxon>
        <taxon>Ascomycota</taxon>
        <taxon>Pezizomycotina</taxon>
        <taxon>Eurotiomycetes</taxon>
        <taxon>Eurotiomycetidae</taxon>
        <taxon>Eurotiales</taxon>
        <taxon>Aspergillaceae</taxon>
        <taxon>Penicillium</taxon>
    </lineage>
</organism>
<gene>
    <name evidence="1" type="ORF">N7449_002618</name>
</gene>